<feature type="compositionally biased region" description="Acidic residues" evidence="1">
    <location>
        <begin position="1"/>
        <end position="13"/>
    </location>
</feature>
<reference evidence="4" key="1">
    <citation type="submission" date="2016-10" db="EMBL/GenBank/DDBJ databases">
        <authorList>
            <person name="Varghese N."/>
            <person name="Submissions S."/>
        </authorList>
    </citation>
    <scope>NUCLEOTIDE SEQUENCE [LARGE SCALE GENOMIC DNA]</scope>
    <source>
        <strain evidence="4">B4,CECT 8067,JCM 17497</strain>
    </source>
</reference>
<dbReference type="AlphaFoldDB" id="A0A1G9F0F4"/>
<feature type="transmembrane region" description="Helical" evidence="2">
    <location>
        <begin position="247"/>
        <end position="272"/>
    </location>
</feature>
<accession>A0A1G9F0F4</accession>
<name>A0A1G9F0F4_9EURY</name>
<keyword evidence="2" id="KW-0812">Transmembrane</keyword>
<feature type="compositionally biased region" description="Basic and acidic residues" evidence="1">
    <location>
        <begin position="54"/>
        <end position="70"/>
    </location>
</feature>
<dbReference type="RefSeq" id="WP_245724280.1">
    <property type="nucleotide sequence ID" value="NZ_FNFE01000007.1"/>
</dbReference>
<keyword evidence="2" id="KW-0472">Membrane</keyword>
<organism evidence="3 4">
    <name type="scientific">Natronorubrum texcoconense</name>
    <dbReference type="NCBI Taxonomy" id="1095776"/>
    <lineage>
        <taxon>Archaea</taxon>
        <taxon>Methanobacteriati</taxon>
        <taxon>Methanobacteriota</taxon>
        <taxon>Stenosarchaea group</taxon>
        <taxon>Halobacteria</taxon>
        <taxon>Halobacteriales</taxon>
        <taxon>Natrialbaceae</taxon>
        <taxon>Natronorubrum</taxon>
    </lineage>
</organism>
<keyword evidence="4" id="KW-1185">Reference proteome</keyword>
<feature type="compositionally biased region" description="Low complexity" evidence="1">
    <location>
        <begin position="40"/>
        <end position="53"/>
    </location>
</feature>
<dbReference type="Proteomes" id="UP000198882">
    <property type="component" value="Unassembled WGS sequence"/>
</dbReference>
<sequence>MTDTTDEPDEIEIEIERAERGGSDGDDRDTVDAPPRTERSGSAGTSPPAGSRANRAESSPERRLEDELGRIDISTTSEGYVEGHVTGLESIDETTVRLDASLPHGETVSFTLDKPIPWSDEFLLARIVEDVGYDASSIGHLVDERVYLARVDLEESTDESEGDWWSWPSSARAGGWDILVSSLSGGRYRLERDVEPEWRLVDPRERRSNEDAGDRLTHDTTMLGALLLVLAPLVVAVGVAYGLTGGLLLSATVVGVALLGVVLSLLGGAALVRGDD</sequence>
<evidence type="ECO:0000256" key="2">
    <source>
        <dbReference type="SAM" id="Phobius"/>
    </source>
</evidence>
<evidence type="ECO:0000256" key="1">
    <source>
        <dbReference type="SAM" id="MobiDB-lite"/>
    </source>
</evidence>
<proteinExistence type="predicted"/>
<dbReference type="EMBL" id="FNFE01000007">
    <property type="protein sequence ID" value="SDK81870.1"/>
    <property type="molecule type" value="Genomic_DNA"/>
</dbReference>
<feature type="transmembrane region" description="Helical" evidence="2">
    <location>
        <begin position="223"/>
        <end position="241"/>
    </location>
</feature>
<evidence type="ECO:0000313" key="3">
    <source>
        <dbReference type="EMBL" id="SDK81870.1"/>
    </source>
</evidence>
<protein>
    <submittedName>
        <fullName evidence="3">Uncharacterized protein</fullName>
    </submittedName>
</protein>
<feature type="compositionally biased region" description="Basic and acidic residues" evidence="1">
    <location>
        <begin position="14"/>
        <end position="39"/>
    </location>
</feature>
<keyword evidence="2" id="KW-1133">Transmembrane helix</keyword>
<gene>
    <name evidence="3" type="ORF">SAMN04515672_4047</name>
</gene>
<feature type="region of interest" description="Disordered" evidence="1">
    <location>
        <begin position="1"/>
        <end position="77"/>
    </location>
</feature>
<evidence type="ECO:0000313" key="4">
    <source>
        <dbReference type="Proteomes" id="UP000198882"/>
    </source>
</evidence>